<proteinExistence type="predicted"/>
<evidence type="ECO:0000313" key="3">
    <source>
        <dbReference type="Proteomes" id="UP000711995"/>
    </source>
</evidence>
<accession>A0A968G9U1</accession>
<dbReference type="Proteomes" id="UP000711995">
    <property type="component" value="Unassembled WGS sequence"/>
</dbReference>
<dbReference type="EMBL" id="JAATLJ010000001">
    <property type="protein sequence ID" value="NIZ40552.1"/>
    <property type="molecule type" value="Genomic_DNA"/>
</dbReference>
<reference evidence="2 3" key="1">
    <citation type="submission" date="2020-03" db="EMBL/GenBank/DDBJ databases">
        <title>Spirochaetal bacteria isolated from arthropods constitute a novel genus Entomospira genus novum within the order Spirochaetales.</title>
        <authorList>
            <person name="Grana-Miraglia L."/>
            <person name="Sikutova S."/>
            <person name="Fingerle V."/>
            <person name="Sing A."/>
            <person name="Castillo-Ramirez S."/>
            <person name="Margos G."/>
            <person name="Rudolf I."/>
        </authorList>
    </citation>
    <scope>NUCLEOTIDE SEQUENCE [LARGE SCALE GENOMIC DNA]</scope>
    <source>
        <strain evidence="2 3">BR193</strain>
    </source>
</reference>
<evidence type="ECO:0000256" key="1">
    <source>
        <dbReference type="SAM" id="SignalP"/>
    </source>
</evidence>
<comment type="caution">
    <text evidence="2">The sequence shown here is derived from an EMBL/GenBank/DDBJ whole genome shotgun (WGS) entry which is preliminary data.</text>
</comment>
<organism evidence="2 3">
    <name type="scientific">Entomospira entomophila</name>
    <dbReference type="NCBI Taxonomy" id="2719988"/>
    <lineage>
        <taxon>Bacteria</taxon>
        <taxon>Pseudomonadati</taxon>
        <taxon>Spirochaetota</taxon>
        <taxon>Spirochaetia</taxon>
        <taxon>Spirochaetales</taxon>
        <taxon>Spirochaetaceae</taxon>
        <taxon>Entomospira</taxon>
    </lineage>
</organism>
<dbReference type="RefSeq" id="WP_167700144.1">
    <property type="nucleotide sequence ID" value="NZ_CP118174.1"/>
</dbReference>
<keyword evidence="3" id="KW-1185">Reference proteome</keyword>
<gene>
    <name evidence="2" type="ORF">HCT14_03365</name>
</gene>
<protein>
    <submittedName>
        <fullName evidence="2">Uncharacterized protein</fullName>
    </submittedName>
</protein>
<feature type="chain" id="PRO_5036809958" evidence="1">
    <location>
        <begin position="19"/>
        <end position="65"/>
    </location>
</feature>
<feature type="signal peptide" evidence="1">
    <location>
        <begin position="1"/>
        <end position="18"/>
    </location>
</feature>
<sequence>MKRLFLAVLMVLSVSAFGFFRSSEPSSGEQYQNFSNHNSPQIMRGVDSSIFVLWKPVSWREMFKR</sequence>
<name>A0A968G9U1_9SPIO</name>
<evidence type="ECO:0000313" key="2">
    <source>
        <dbReference type="EMBL" id="NIZ40552.1"/>
    </source>
</evidence>
<keyword evidence="1" id="KW-0732">Signal</keyword>
<dbReference type="AlphaFoldDB" id="A0A968G9U1"/>